<evidence type="ECO:0000313" key="1">
    <source>
        <dbReference type="EMBL" id="SDJ19394.1"/>
    </source>
</evidence>
<accession>A0A1G8RQP7</accession>
<evidence type="ECO:0000313" key="2">
    <source>
        <dbReference type="Proteomes" id="UP000199580"/>
    </source>
</evidence>
<reference evidence="1 2" key="1">
    <citation type="submission" date="2016-10" db="EMBL/GenBank/DDBJ databases">
        <authorList>
            <person name="de Groot N.N."/>
        </authorList>
    </citation>
    <scope>NUCLEOTIDE SEQUENCE [LARGE SCALE GENOMIC DNA]</scope>
    <source>
        <strain evidence="1 2">CGMCC 1.10076</strain>
    </source>
</reference>
<evidence type="ECO:0008006" key="3">
    <source>
        <dbReference type="Google" id="ProtNLM"/>
    </source>
</evidence>
<keyword evidence="2" id="KW-1185">Reference proteome</keyword>
<dbReference type="EMBL" id="FNEZ01000001">
    <property type="protein sequence ID" value="SDJ19394.1"/>
    <property type="molecule type" value="Genomic_DNA"/>
</dbReference>
<name>A0A1G8RQP7_9FLAO</name>
<dbReference type="AlphaFoldDB" id="A0A1G8RQP7"/>
<sequence length="241" mass="27525">MNNILIPTTLQKDTVYALKTALSQSEENSKTIVLMLLKDTPDTASAAFWLRDMQNGLTGLQEEILEQCHDMVSFHPNFKLQVHQQFSVSGPLLRNFIEAHNIGLIILPDTFRKSQLEINRYCLKLLKNSNVPILQLAAEFDEHQFSKALYIENSDSNVQAKDLPKMIGGHFSFRIISQAKFFDDQNHEEMTPVLYDTIYKNGIDLLIETRKPQKISLSKKHKSSLNENFGLPVLSVCEPVY</sequence>
<dbReference type="STRING" id="1128970.SAMN04487935_0241"/>
<dbReference type="RefSeq" id="WP_091391475.1">
    <property type="nucleotide sequence ID" value="NZ_BKAI01000001.1"/>
</dbReference>
<dbReference type="Proteomes" id="UP000199580">
    <property type="component" value="Unassembled WGS sequence"/>
</dbReference>
<organism evidence="1 2">
    <name type="scientific">Flavobacterium noncentrifugens</name>
    <dbReference type="NCBI Taxonomy" id="1128970"/>
    <lineage>
        <taxon>Bacteria</taxon>
        <taxon>Pseudomonadati</taxon>
        <taxon>Bacteroidota</taxon>
        <taxon>Flavobacteriia</taxon>
        <taxon>Flavobacteriales</taxon>
        <taxon>Flavobacteriaceae</taxon>
        <taxon>Flavobacterium</taxon>
    </lineage>
</organism>
<dbReference type="SUPFAM" id="SSF52402">
    <property type="entry name" value="Adenine nucleotide alpha hydrolases-like"/>
    <property type="match status" value="1"/>
</dbReference>
<gene>
    <name evidence="1" type="ORF">SAMN04487935_0241</name>
</gene>
<proteinExistence type="predicted"/>
<dbReference type="OrthoDB" id="1336645at2"/>
<protein>
    <recommendedName>
        <fullName evidence="3">Universal stress protein family protein</fullName>
    </recommendedName>
</protein>